<dbReference type="Proteomes" id="UP000478052">
    <property type="component" value="Unassembled WGS sequence"/>
</dbReference>
<reference evidence="1 2" key="1">
    <citation type="submission" date="2019-08" db="EMBL/GenBank/DDBJ databases">
        <title>Whole genome of Aphis craccivora.</title>
        <authorList>
            <person name="Voronova N.V."/>
            <person name="Shulinski R.S."/>
            <person name="Bandarenka Y.V."/>
            <person name="Zhorov D.G."/>
            <person name="Warner D."/>
        </authorList>
    </citation>
    <scope>NUCLEOTIDE SEQUENCE [LARGE SCALE GENOMIC DNA]</scope>
    <source>
        <strain evidence="1">180601</strain>
        <tissue evidence="1">Whole Body</tissue>
    </source>
</reference>
<dbReference type="EMBL" id="VUJU01002182">
    <property type="protein sequence ID" value="KAF0762259.1"/>
    <property type="molecule type" value="Genomic_DNA"/>
</dbReference>
<dbReference type="InterPro" id="IPR052560">
    <property type="entry name" value="RdDP_mobile_element"/>
</dbReference>
<keyword evidence="2" id="KW-1185">Reference proteome</keyword>
<organism evidence="1 2">
    <name type="scientific">Aphis craccivora</name>
    <name type="common">Cowpea aphid</name>
    <dbReference type="NCBI Taxonomy" id="307492"/>
    <lineage>
        <taxon>Eukaryota</taxon>
        <taxon>Metazoa</taxon>
        <taxon>Ecdysozoa</taxon>
        <taxon>Arthropoda</taxon>
        <taxon>Hexapoda</taxon>
        <taxon>Insecta</taxon>
        <taxon>Pterygota</taxon>
        <taxon>Neoptera</taxon>
        <taxon>Paraneoptera</taxon>
        <taxon>Hemiptera</taxon>
        <taxon>Sternorrhyncha</taxon>
        <taxon>Aphidomorpha</taxon>
        <taxon>Aphidoidea</taxon>
        <taxon>Aphididae</taxon>
        <taxon>Aphidini</taxon>
        <taxon>Aphis</taxon>
        <taxon>Aphis</taxon>
    </lineage>
</organism>
<dbReference type="OrthoDB" id="6620931at2759"/>
<gene>
    <name evidence="1" type="ORF">FWK35_00011504</name>
</gene>
<dbReference type="AlphaFoldDB" id="A0A6G0YW16"/>
<comment type="caution">
    <text evidence="1">The sequence shown here is derived from an EMBL/GenBank/DDBJ whole genome shotgun (WGS) entry which is preliminary data.</text>
</comment>
<dbReference type="PANTHER" id="PTHR36688">
    <property type="entry name" value="ENDO/EXONUCLEASE/PHOSPHATASE DOMAIN-CONTAINING PROTEIN"/>
    <property type="match status" value="1"/>
</dbReference>
<dbReference type="PANTHER" id="PTHR36688:SF1">
    <property type="entry name" value="ENDONUCLEASE_EXONUCLEASE_PHOSPHATASE DOMAIN-CONTAINING PROTEIN"/>
    <property type="match status" value="1"/>
</dbReference>
<evidence type="ECO:0000313" key="2">
    <source>
        <dbReference type="Proteomes" id="UP000478052"/>
    </source>
</evidence>
<accession>A0A6G0YW16</accession>
<name>A0A6G0YW16_APHCR</name>
<sequence>MDEYFEINSLRPNPTKTEVFAFHLRNKEANRKIHVIWKGVELAINPNPKYLGDWPLSFSTGDV</sequence>
<evidence type="ECO:0000313" key="1">
    <source>
        <dbReference type="EMBL" id="KAF0762259.1"/>
    </source>
</evidence>
<proteinExistence type="predicted"/>
<protein>
    <submittedName>
        <fullName evidence="1">Uncharacterized protein</fullName>
    </submittedName>
</protein>